<evidence type="ECO:0000256" key="5">
    <source>
        <dbReference type="ARBA" id="ARBA00022679"/>
    </source>
</evidence>
<evidence type="ECO:0000256" key="2">
    <source>
        <dbReference type="ARBA" id="ARBA00004586"/>
    </source>
</evidence>
<proteinExistence type="inferred from homology"/>
<feature type="transmembrane region" description="Helical" evidence="12">
    <location>
        <begin position="389"/>
        <end position="408"/>
    </location>
</feature>
<gene>
    <name evidence="15" type="primary">ALG2</name>
    <name evidence="15" type="ORF">HK097_007501</name>
</gene>
<comment type="function">
    <text evidence="1 12">Mannosylates Man(2)GlcNAc(2)-dolichol diphosphate and Man(1)GlcNAc(2)-dolichol diphosphate to form Man(3)GlcNAc(2)-dolichol diphosphate.</text>
</comment>
<dbReference type="Gene3D" id="3.40.50.2000">
    <property type="entry name" value="Glycogen Phosphorylase B"/>
    <property type="match status" value="2"/>
</dbReference>
<organism evidence="15 16">
    <name type="scientific">Rhizophlyctis rosea</name>
    <dbReference type="NCBI Taxonomy" id="64517"/>
    <lineage>
        <taxon>Eukaryota</taxon>
        <taxon>Fungi</taxon>
        <taxon>Fungi incertae sedis</taxon>
        <taxon>Chytridiomycota</taxon>
        <taxon>Chytridiomycota incertae sedis</taxon>
        <taxon>Chytridiomycetes</taxon>
        <taxon>Rhizophlyctidales</taxon>
        <taxon>Rhizophlyctidaceae</taxon>
        <taxon>Rhizophlyctis</taxon>
    </lineage>
</organism>
<evidence type="ECO:0000256" key="8">
    <source>
        <dbReference type="ARBA" id="ARBA00022989"/>
    </source>
</evidence>
<dbReference type="InterPro" id="IPR001296">
    <property type="entry name" value="Glyco_trans_1"/>
</dbReference>
<dbReference type="SUPFAM" id="SSF53756">
    <property type="entry name" value="UDP-Glycosyltransferase/glycogen phosphorylase"/>
    <property type="match status" value="1"/>
</dbReference>
<sequence length="421" mass="46698">MSKLGPLKVAFIHPDLGIGGAERLVVDAAIGLQSRGHAVTMFTSHHDPSHSFQETHDGSLTVRVHGDWLPRTTFGKGHMICALLRGIFLALSLLVANREEQYDVVFADQLSVYNPLVRFTEAKAVVNSNFTAGVFRDAFKRIKFVPKVLYPGINFDLYNNKVDEGDERVKPLISKKRFLLSINRFERKKNVALAVHAFATLRDIAPKEFADLRLVIAGGYDKRVSENVDHLRELDELASGLNIETYTLFPTSAAPPESAKIIFLPSFTEAQRTYLLANAVCLIYTPSGEHFGIVPVEAMHAKLPVIAVNSGGPKETVVDGVTGYLLPPDPDAFAAKIGQLLKDEDRRKEMGLRGLAHVKAKFSLDAFVDQLEDILGGLMEMKRPPMWKVLARCALLVGFVVPLFYFMLVQLTAEMKKGKQE</sequence>
<evidence type="ECO:0000256" key="3">
    <source>
        <dbReference type="ARBA" id="ARBA00004922"/>
    </source>
</evidence>
<dbReference type="EC" id="2.4.1.132" evidence="12"/>
<evidence type="ECO:0000256" key="6">
    <source>
        <dbReference type="ARBA" id="ARBA00022692"/>
    </source>
</evidence>
<dbReference type="PANTHER" id="PTHR45918">
    <property type="entry name" value="ALPHA-1,3/1,6-MANNOSYLTRANSFERASE ALG2"/>
    <property type="match status" value="1"/>
</dbReference>
<comment type="caution">
    <text evidence="15">The sequence shown here is derived from an EMBL/GenBank/DDBJ whole genome shotgun (WGS) entry which is preliminary data.</text>
</comment>
<reference evidence="15" key="1">
    <citation type="submission" date="2020-05" db="EMBL/GenBank/DDBJ databases">
        <title>Phylogenomic resolution of chytrid fungi.</title>
        <authorList>
            <person name="Stajich J.E."/>
            <person name="Amses K."/>
            <person name="Simmons R."/>
            <person name="Seto K."/>
            <person name="Myers J."/>
            <person name="Bonds A."/>
            <person name="Quandt C.A."/>
            <person name="Barry K."/>
            <person name="Liu P."/>
            <person name="Grigoriev I."/>
            <person name="Longcore J.E."/>
            <person name="James T.Y."/>
        </authorList>
    </citation>
    <scope>NUCLEOTIDE SEQUENCE</scope>
    <source>
        <strain evidence="15">JEL0318</strain>
    </source>
</reference>
<dbReference type="PANTHER" id="PTHR45918:SF1">
    <property type="entry name" value="ALPHA-1,3_1,6-MANNOSYLTRANSFERASE ALG2"/>
    <property type="match status" value="1"/>
</dbReference>
<accession>A0AAD5SLF8</accession>
<feature type="domain" description="Glycosyl transferase family 1" evidence="13">
    <location>
        <begin position="168"/>
        <end position="351"/>
    </location>
</feature>
<keyword evidence="9 12" id="KW-0472">Membrane</keyword>
<evidence type="ECO:0000256" key="1">
    <source>
        <dbReference type="ARBA" id="ARBA00003142"/>
    </source>
</evidence>
<dbReference type="Pfam" id="PF00534">
    <property type="entry name" value="Glycos_transf_1"/>
    <property type="match status" value="1"/>
</dbReference>
<dbReference type="GO" id="GO:0102704">
    <property type="term" value="F:GDP-Man:Man(2)GlcNAc(2)-PP-Dol alpha-1,6-mannosyltransferase activity"/>
    <property type="evidence" value="ECO:0007669"/>
    <property type="project" value="UniProtKB-UniRule"/>
</dbReference>
<evidence type="ECO:0000256" key="12">
    <source>
        <dbReference type="RuleBase" id="RU367136"/>
    </source>
</evidence>
<evidence type="ECO:0000259" key="13">
    <source>
        <dbReference type="Pfam" id="PF00534"/>
    </source>
</evidence>
<comment type="catalytic activity">
    <reaction evidence="10 12">
        <text>a beta-D-Man-(1-&gt;4)-beta-D-GlcNAc-(1-&gt;4)-alpha-D-GlcNAc-diphospho-di-trans,poly-cis-dolichol + GDP-alpha-D-mannose = an alpha-D-Man-(1-&gt;3)-beta-D-Man-(1-&gt;4)-beta-D-GlcNAc-(1-&gt;4)-alpha-D-GlcNAc-diphospho-di-trans,poly-cis-dolichol + GDP + H(+)</text>
        <dbReference type="Rhea" id="RHEA:29515"/>
        <dbReference type="Rhea" id="RHEA-COMP:19511"/>
        <dbReference type="Rhea" id="RHEA-COMP:19513"/>
        <dbReference type="ChEBI" id="CHEBI:15378"/>
        <dbReference type="ChEBI" id="CHEBI:57527"/>
        <dbReference type="ChEBI" id="CHEBI:58189"/>
        <dbReference type="ChEBI" id="CHEBI:58472"/>
        <dbReference type="ChEBI" id="CHEBI:132510"/>
        <dbReference type="EC" id="2.4.1.132"/>
    </reaction>
    <physiologicalReaction direction="left-to-right" evidence="10 12">
        <dbReference type="Rhea" id="RHEA:29516"/>
    </physiologicalReaction>
</comment>
<dbReference type="AlphaFoldDB" id="A0AAD5SLF8"/>
<comment type="subcellular location">
    <subcellularLocation>
        <location evidence="2 12">Endoplasmic reticulum membrane</location>
    </subcellularLocation>
</comment>
<feature type="domain" description="Glycosyltransferase subfamily 4-like N-terminal" evidence="14">
    <location>
        <begin position="18"/>
        <end position="108"/>
    </location>
</feature>
<evidence type="ECO:0000256" key="11">
    <source>
        <dbReference type="ARBA" id="ARBA00045104"/>
    </source>
</evidence>
<dbReference type="EMBL" id="JADGJD010000039">
    <property type="protein sequence ID" value="KAJ3056289.1"/>
    <property type="molecule type" value="Genomic_DNA"/>
</dbReference>
<dbReference type="Pfam" id="PF13439">
    <property type="entry name" value="Glyco_transf_4"/>
    <property type="match status" value="1"/>
</dbReference>
<evidence type="ECO:0000313" key="15">
    <source>
        <dbReference type="EMBL" id="KAJ3056289.1"/>
    </source>
</evidence>
<comment type="catalytic activity">
    <reaction evidence="11 12">
        <text>an alpha-D-Man-(1-&gt;3)-beta-D-Man-(1-&gt;4)-beta-D-GlcNAc-(1-&gt;4)-alpha-D-GlcNAc-diphospho-di-trans,poly-cis-dolichol + GDP-alpha-D-mannose = an alpha-D-Man-(1-&gt;3)-[alpha-D-Man-(1-&gt;6)]-beta-D-Man-(1-&gt;4)-beta-D-GlcNAc-(1-&gt;4)-alpha-D-GlcNAc-diphospho-di-trans,poly-cis-dolichol + GDP + H(+)</text>
        <dbReference type="Rhea" id="RHEA:29519"/>
        <dbReference type="Rhea" id="RHEA-COMP:19513"/>
        <dbReference type="Rhea" id="RHEA-COMP:19515"/>
        <dbReference type="ChEBI" id="CHEBI:15378"/>
        <dbReference type="ChEBI" id="CHEBI:57527"/>
        <dbReference type="ChEBI" id="CHEBI:58189"/>
        <dbReference type="ChEBI" id="CHEBI:132510"/>
        <dbReference type="ChEBI" id="CHEBI:132511"/>
        <dbReference type="EC" id="2.4.1.257"/>
    </reaction>
    <physiologicalReaction direction="left-to-right" evidence="11 12">
        <dbReference type="Rhea" id="RHEA:29520"/>
    </physiologicalReaction>
</comment>
<evidence type="ECO:0000256" key="7">
    <source>
        <dbReference type="ARBA" id="ARBA00022824"/>
    </source>
</evidence>
<keyword evidence="7 12" id="KW-0256">Endoplasmic reticulum</keyword>
<dbReference type="GO" id="GO:0005789">
    <property type="term" value="C:endoplasmic reticulum membrane"/>
    <property type="evidence" value="ECO:0007669"/>
    <property type="project" value="UniProtKB-SubCell"/>
</dbReference>
<comment type="pathway">
    <text evidence="3 12">Protein modification; protein glycosylation.</text>
</comment>
<dbReference type="InterPro" id="IPR028098">
    <property type="entry name" value="Glyco_trans_4-like_N"/>
</dbReference>
<evidence type="ECO:0000313" key="16">
    <source>
        <dbReference type="Proteomes" id="UP001212841"/>
    </source>
</evidence>
<dbReference type="InterPro" id="IPR027054">
    <property type="entry name" value="ALG2"/>
</dbReference>
<evidence type="ECO:0000256" key="9">
    <source>
        <dbReference type="ARBA" id="ARBA00023136"/>
    </source>
</evidence>
<name>A0AAD5SLF8_9FUNG</name>
<keyword evidence="5 12" id="KW-0808">Transferase</keyword>
<keyword evidence="16" id="KW-1185">Reference proteome</keyword>
<evidence type="ECO:0000259" key="14">
    <source>
        <dbReference type="Pfam" id="PF13439"/>
    </source>
</evidence>
<evidence type="ECO:0000256" key="10">
    <source>
        <dbReference type="ARBA" id="ARBA00045103"/>
    </source>
</evidence>
<keyword evidence="4 12" id="KW-0328">Glycosyltransferase</keyword>
<evidence type="ECO:0000256" key="4">
    <source>
        <dbReference type="ARBA" id="ARBA00022676"/>
    </source>
</evidence>
<keyword evidence="6 12" id="KW-0812">Transmembrane</keyword>
<dbReference type="GO" id="GO:0004378">
    <property type="term" value="F:GDP-Man:Man(1)GlcNAc(2)-PP-Dol alpha-1,3-mannosyltransferase activity"/>
    <property type="evidence" value="ECO:0007669"/>
    <property type="project" value="UniProtKB-UniRule"/>
</dbReference>
<protein>
    <recommendedName>
        <fullName evidence="12">Alpha-1,3/1,6-mannosyltransferase ALG2</fullName>
        <ecNumber evidence="12">2.4.1.132</ecNumber>
        <ecNumber evidence="12">2.4.1.257</ecNumber>
    </recommendedName>
    <alternativeName>
        <fullName evidence="12">GDP-Man:Man(1)GlcNAc(2)-PP-Dol alpha-1,3-mannosyltransferase</fullName>
    </alternativeName>
</protein>
<dbReference type="Proteomes" id="UP001212841">
    <property type="component" value="Unassembled WGS sequence"/>
</dbReference>
<keyword evidence="8 12" id="KW-1133">Transmembrane helix</keyword>
<comment type="similarity">
    <text evidence="12">Belongs to the glycosyltransferase group 1 family.</text>
</comment>
<dbReference type="EC" id="2.4.1.257" evidence="12"/>